<keyword evidence="2" id="KW-1185">Reference proteome</keyword>
<evidence type="ECO:0000313" key="2">
    <source>
        <dbReference type="Proteomes" id="UP000326757"/>
    </source>
</evidence>
<dbReference type="AlphaFoldDB" id="A0A5N6KEK0"/>
<proteinExistence type="predicted"/>
<dbReference type="Proteomes" id="UP000326757">
    <property type="component" value="Unassembled WGS sequence"/>
</dbReference>
<sequence length="429" mass="48978">MDSLQITPIGAQLHPPRHSYETSYSVAVLEKFDIPESNQRIKVEKFIPNTPVVITVAICGCSSSGKTTLALLLAEIFSSLSTTKELTSDNSPLHSEKGNFDDSQVTTRLKTPFTKTIHQDAFFIPKVYCPFVKFNSTHNDKNFMKESIARINENPVYFYSWVDTEEEGNVRITGPNTDCMEAVDFGNLLRKVQAAQSRKIERENSAHFKEDADKNKLIEQHSEVIASMRKRVKERLDLATIDKALGNRQGIENCINGWIFVEGFLLFSKIMPSDDRSLGFDEPDEDFFAEVGADLHSKVKEEVILMDKEILRMREDRISSKEALMKEFDVKLFLPTSKEVAKHRRLSRFPYVDFPTGGRHPGQMWKSEGYFDDVVWKGYEDSFDWLLKGGEKENVNGVFVRPTFDDTVENTVEWATDMILKVLSTRGNN</sequence>
<accession>A0A5N6KEK0</accession>
<dbReference type="Gene3D" id="3.40.50.300">
    <property type="entry name" value="P-loop containing nucleotide triphosphate hydrolases"/>
    <property type="match status" value="1"/>
</dbReference>
<dbReference type="SUPFAM" id="SSF52540">
    <property type="entry name" value="P-loop containing nucleoside triphosphate hydrolases"/>
    <property type="match status" value="1"/>
</dbReference>
<organism evidence="1 2">
    <name type="scientific">Monilinia laxa</name>
    <name type="common">Brown rot fungus</name>
    <name type="synonym">Sclerotinia laxa</name>
    <dbReference type="NCBI Taxonomy" id="61186"/>
    <lineage>
        <taxon>Eukaryota</taxon>
        <taxon>Fungi</taxon>
        <taxon>Dikarya</taxon>
        <taxon>Ascomycota</taxon>
        <taxon>Pezizomycotina</taxon>
        <taxon>Leotiomycetes</taxon>
        <taxon>Helotiales</taxon>
        <taxon>Sclerotiniaceae</taxon>
        <taxon>Monilinia</taxon>
    </lineage>
</organism>
<dbReference type="InterPro" id="IPR027417">
    <property type="entry name" value="P-loop_NTPase"/>
</dbReference>
<protein>
    <recommendedName>
        <fullName evidence="3">Phosphoribulokinase/uridine kinase domain-containing protein</fullName>
    </recommendedName>
</protein>
<reference evidence="1 2" key="1">
    <citation type="submission" date="2019-06" db="EMBL/GenBank/DDBJ databases">
        <title>Genome Sequence of the Brown Rot Fungal Pathogen Monilinia laxa.</title>
        <authorList>
            <person name="De Miccolis Angelini R.M."/>
            <person name="Landi L."/>
            <person name="Abate D."/>
            <person name="Pollastro S."/>
            <person name="Romanazzi G."/>
            <person name="Faretra F."/>
        </authorList>
    </citation>
    <scope>NUCLEOTIDE SEQUENCE [LARGE SCALE GENOMIC DNA]</scope>
    <source>
        <strain evidence="1 2">Mlax316</strain>
    </source>
</reference>
<dbReference type="OrthoDB" id="10264655at2759"/>
<evidence type="ECO:0000313" key="1">
    <source>
        <dbReference type="EMBL" id="KAB8302154.1"/>
    </source>
</evidence>
<evidence type="ECO:0008006" key="3">
    <source>
        <dbReference type="Google" id="ProtNLM"/>
    </source>
</evidence>
<name>A0A5N6KEK0_MONLA</name>
<gene>
    <name evidence="1" type="ORF">EYC80_005602</name>
</gene>
<dbReference type="EMBL" id="VIGI01000003">
    <property type="protein sequence ID" value="KAB8302154.1"/>
    <property type="molecule type" value="Genomic_DNA"/>
</dbReference>
<comment type="caution">
    <text evidence="1">The sequence shown here is derived from an EMBL/GenBank/DDBJ whole genome shotgun (WGS) entry which is preliminary data.</text>
</comment>